<evidence type="ECO:0000313" key="2">
    <source>
        <dbReference type="Proteomes" id="UP001163835"/>
    </source>
</evidence>
<comment type="caution">
    <text evidence="1">The sequence shown here is derived from an EMBL/GenBank/DDBJ whole genome shotgun (WGS) entry which is preliminary data.</text>
</comment>
<gene>
    <name evidence="1" type="ORF">F5876DRAFT_70489</name>
</gene>
<protein>
    <submittedName>
        <fullName evidence="1">Uncharacterized protein</fullName>
    </submittedName>
</protein>
<dbReference type="EMBL" id="MU795904">
    <property type="protein sequence ID" value="KAJ3804603.1"/>
    <property type="molecule type" value="Genomic_DNA"/>
</dbReference>
<organism evidence="1 2">
    <name type="scientific">Lentinula aff. lateritia</name>
    <dbReference type="NCBI Taxonomy" id="2804960"/>
    <lineage>
        <taxon>Eukaryota</taxon>
        <taxon>Fungi</taxon>
        <taxon>Dikarya</taxon>
        <taxon>Basidiomycota</taxon>
        <taxon>Agaricomycotina</taxon>
        <taxon>Agaricomycetes</taxon>
        <taxon>Agaricomycetidae</taxon>
        <taxon>Agaricales</taxon>
        <taxon>Marasmiineae</taxon>
        <taxon>Omphalotaceae</taxon>
        <taxon>Lentinula</taxon>
    </lineage>
</organism>
<proteinExistence type="predicted"/>
<name>A0ACC1TJ49_9AGAR</name>
<accession>A0ACC1TJ49</accession>
<reference evidence="1" key="1">
    <citation type="submission" date="2022-09" db="EMBL/GenBank/DDBJ databases">
        <title>A Global Phylogenomic Analysis of the Shiitake Genus Lentinula.</title>
        <authorList>
            <consortium name="DOE Joint Genome Institute"/>
            <person name="Sierra-Patev S."/>
            <person name="Min B."/>
            <person name="Naranjo-Ortiz M."/>
            <person name="Looney B."/>
            <person name="Konkel Z."/>
            <person name="Slot J.C."/>
            <person name="Sakamoto Y."/>
            <person name="Steenwyk J.L."/>
            <person name="Rokas A."/>
            <person name="Carro J."/>
            <person name="Camarero S."/>
            <person name="Ferreira P."/>
            <person name="Molpeceres G."/>
            <person name="Ruiz-Duenas F.J."/>
            <person name="Serrano A."/>
            <person name="Henrissat B."/>
            <person name="Drula E."/>
            <person name="Hughes K.W."/>
            <person name="Mata J.L."/>
            <person name="Ishikawa N.K."/>
            <person name="Vargas-Isla R."/>
            <person name="Ushijima S."/>
            <person name="Smith C.A."/>
            <person name="Ahrendt S."/>
            <person name="Andreopoulos W."/>
            <person name="He G."/>
            <person name="Labutti K."/>
            <person name="Lipzen A."/>
            <person name="Ng V."/>
            <person name="Riley R."/>
            <person name="Sandor L."/>
            <person name="Barry K."/>
            <person name="Martinez A.T."/>
            <person name="Xiao Y."/>
            <person name="Gibbons J.G."/>
            <person name="Terashima K."/>
            <person name="Grigoriev I.V."/>
            <person name="Hibbett D.S."/>
        </authorList>
    </citation>
    <scope>NUCLEOTIDE SEQUENCE</scope>
    <source>
        <strain evidence="1">TMI1499</strain>
    </source>
</reference>
<dbReference type="Proteomes" id="UP001163835">
    <property type="component" value="Unassembled WGS sequence"/>
</dbReference>
<evidence type="ECO:0000313" key="1">
    <source>
        <dbReference type="EMBL" id="KAJ3804603.1"/>
    </source>
</evidence>
<sequence length="188" mass="20588">MAEPIEQHIALYYIFAVTFDTTVWYSGYASLKISIIIGRWTQFRSVFSGGALQSPDAFADVVLVVFPLILLRYLQSAQAQVQKIRLGVSFIIGGLTTIVSIVHAVYLLQGTQISILVSNVELSVSVTISNFAVLVAAAHQLWNRYYPSQETTKVSTMAFGSAPQIEQNSQGSSDSEMEDALSNQDSGR</sequence>
<keyword evidence="2" id="KW-1185">Reference proteome</keyword>